<reference evidence="1" key="1">
    <citation type="submission" date="2013-04" db="EMBL/GenBank/DDBJ databases">
        <authorList>
            <person name="Harkins D.M."/>
            <person name="Durkin A.S."/>
            <person name="Selengut J.D."/>
            <person name="Sanka R."/>
            <person name="DePew J."/>
            <person name="Purushe J."/>
            <person name="Ahmed A."/>
            <person name="van der Linden H."/>
            <person name="Goris M.G.A."/>
            <person name="Hartskeerl R.A."/>
            <person name="Vinetz J.M."/>
            <person name="Sutton G.G."/>
            <person name="Nelson W.C."/>
            <person name="Fouts D.E."/>
        </authorList>
    </citation>
    <scope>NUCLEOTIDE SEQUENCE [LARGE SCALE GENOMIC DNA]</scope>
    <source>
        <strain evidence="1">BUT 6</strain>
    </source>
</reference>
<comment type="caution">
    <text evidence="1">The sequence shown here is derived from an EMBL/GenBank/DDBJ whole genome shotgun (WGS) entry which is preliminary data.</text>
</comment>
<evidence type="ECO:0000313" key="1">
    <source>
        <dbReference type="EMBL" id="EPG75915.1"/>
    </source>
</evidence>
<evidence type="ECO:0000313" key="2">
    <source>
        <dbReference type="Proteomes" id="UP000014540"/>
    </source>
</evidence>
<dbReference type="STRING" id="1193011.LEP1GSC058_0528"/>
<sequence length="53" mass="6082">MSRKALNRDLSPLFPRVFGPSWHGSCFINPKGLFFIRPAMKIAIKKTHVEARN</sequence>
<keyword evidence="2" id="KW-1185">Reference proteome</keyword>
<proteinExistence type="predicted"/>
<dbReference type="Proteomes" id="UP000014540">
    <property type="component" value="Unassembled WGS sequence"/>
</dbReference>
<accession>S3VHH6</accession>
<name>S3VHH6_9LEPT</name>
<organism evidence="1 2">
    <name type="scientific">Leptospira fainei serovar Hurstbridge str. BUT 6</name>
    <dbReference type="NCBI Taxonomy" id="1193011"/>
    <lineage>
        <taxon>Bacteria</taxon>
        <taxon>Pseudomonadati</taxon>
        <taxon>Spirochaetota</taxon>
        <taxon>Spirochaetia</taxon>
        <taxon>Leptospirales</taxon>
        <taxon>Leptospiraceae</taxon>
        <taxon>Leptospira</taxon>
    </lineage>
</organism>
<protein>
    <submittedName>
        <fullName evidence="1">Uncharacterized protein</fullName>
    </submittedName>
</protein>
<gene>
    <name evidence="1" type="ORF">LEP1GSC058_0528</name>
</gene>
<dbReference type="EMBL" id="AKWZ02000002">
    <property type="protein sequence ID" value="EPG75915.1"/>
    <property type="molecule type" value="Genomic_DNA"/>
</dbReference>
<dbReference type="AlphaFoldDB" id="S3VHH6"/>